<dbReference type="GeneID" id="105913153"/>
<keyword evidence="4 9" id="KW-1133">Transmembrane helix</keyword>
<evidence type="ECO:0000256" key="5">
    <source>
        <dbReference type="ARBA" id="ARBA00023065"/>
    </source>
</evidence>
<dbReference type="OrthoDB" id="5962477at2759"/>
<dbReference type="AlphaFoldDB" id="A0A6P3WFY7"/>
<dbReference type="GO" id="GO:0015269">
    <property type="term" value="F:calcium-activated potassium channel activity"/>
    <property type="evidence" value="ECO:0007669"/>
    <property type="project" value="InterPro"/>
</dbReference>
<keyword evidence="10" id="KW-1185">Reference proteome</keyword>
<dbReference type="InterPro" id="IPR003930">
    <property type="entry name" value="K_chnl_Ca-activ_BK_bsu"/>
</dbReference>
<comment type="subcellular location">
    <subcellularLocation>
        <location evidence="1">Membrane</location>
        <topology evidence="1">Multi-pass membrane protein</topology>
    </subcellularLocation>
</comment>
<keyword evidence="8 11" id="KW-0407">Ion channel</keyword>
<name>A0A6P3WFY7_CLUHA</name>
<keyword evidence="6 9" id="KW-0472">Membrane</keyword>
<evidence type="ECO:0000313" key="11">
    <source>
        <dbReference type="RefSeq" id="XP_012697634.2"/>
    </source>
</evidence>
<keyword evidence="7" id="KW-0325">Glycoprotein</keyword>
<dbReference type="Gene3D" id="4.10.81.20">
    <property type="entry name" value="KCNMB2, ball/chain domain"/>
    <property type="match status" value="1"/>
</dbReference>
<evidence type="ECO:0000256" key="6">
    <source>
        <dbReference type="ARBA" id="ARBA00023136"/>
    </source>
</evidence>
<evidence type="ECO:0000256" key="7">
    <source>
        <dbReference type="ARBA" id="ARBA00023180"/>
    </source>
</evidence>
<dbReference type="PRINTS" id="PR01450">
    <property type="entry name" value="BKCHANNELB"/>
</dbReference>
<dbReference type="GO" id="GO:0008076">
    <property type="term" value="C:voltage-gated potassium channel complex"/>
    <property type="evidence" value="ECO:0007669"/>
    <property type="project" value="TreeGrafter"/>
</dbReference>
<accession>A0A6P3WFY7</accession>
<evidence type="ECO:0000256" key="3">
    <source>
        <dbReference type="ARBA" id="ARBA00022692"/>
    </source>
</evidence>
<reference evidence="11" key="1">
    <citation type="submission" date="2025-08" db="UniProtKB">
        <authorList>
            <consortium name="RefSeq"/>
        </authorList>
    </citation>
    <scope>IDENTIFICATION</scope>
</reference>
<sequence length="263" mass="29379">MFLWAGAKGPQRSGHEGRVYQKIQYDVLEKRKTVTALKAGEDRAILLGLSMILFSVMMYFVLGITMMRSYADSVWTEESSCTVLNSSVVAEINCTYSCGSECWKSSRYPCLQVFVSLNASGRVLRLSHNEEAQDSNPECFYVPKCRKDSTAMYSMVLNISERLKLHQQVPCHYAPGERQDSALLTRLYGPGAIFHSLFWPSCTLVGGTLIIAMVKLTQYLSMLCEQIGRIKRLGLSLFEAARHRGRAASVSSQRHGAPVLDTV</sequence>
<keyword evidence="2" id="KW-0813">Transport</keyword>
<dbReference type="Proteomes" id="UP000515152">
    <property type="component" value="Chromosome 10"/>
</dbReference>
<dbReference type="PANTHER" id="PTHR10258:SF5">
    <property type="entry name" value="CALCIUM-ACTIVATED POTASSIUM CHANNEL SUBUNIT BETA-2"/>
    <property type="match status" value="1"/>
</dbReference>
<dbReference type="GO" id="GO:0005513">
    <property type="term" value="P:detection of calcium ion"/>
    <property type="evidence" value="ECO:0007669"/>
    <property type="project" value="TreeGrafter"/>
</dbReference>
<dbReference type="CTD" id="6286"/>
<dbReference type="GO" id="GO:0015459">
    <property type="term" value="F:potassium channel regulator activity"/>
    <property type="evidence" value="ECO:0007669"/>
    <property type="project" value="TreeGrafter"/>
</dbReference>
<organism evidence="10 11">
    <name type="scientific">Clupea harengus</name>
    <name type="common">Atlantic herring</name>
    <dbReference type="NCBI Taxonomy" id="7950"/>
    <lineage>
        <taxon>Eukaryota</taxon>
        <taxon>Metazoa</taxon>
        <taxon>Chordata</taxon>
        <taxon>Craniata</taxon>
        <taxon>Vertebrata</taxon>
        <taxon>Euteleostomi</taxon>
        <taxon>Actinopterygii</taxon>
        <taxon>Neopterygii</taxon>
        <taxon>Teleostei</taxon>
        <taxon>Clupei</taxon>
        <taxon>Clupeiformes</taxon>
        <taxon>Clupeoidei</taxon>
        <taxon>Clupeidae</taxon>
        <taxon>Clupea</taxon>
    </lineage>
</organism>
<dbReference type="InterPro" id="IPR037096">
    <property type="entry name" value="KCNMB2_ball/chain_dom_sf"/>
</dbReference>
<dbReference type="RefSeq" id="XP_012697634.2">
    <property type="nucleotide sequence ID" value="XM_012842180.3"/>
</dbReference>
<keyword evidence="5" id="KW-0406">Ion transport</keyword>
<evidence type="ECO:0000256" key="8">
    <source>
        <dbReference type="ARBA" id="ARBA00023303"/>
    </source>
</evidence>
<evidence type="ECO:0000256" key="9">
    <source>
        <dbReference type="SAM" id="Phobius"/>
    </source>
</evidence>
<evidence type="ECO:0000256" key="2">
    <source>
        <dbReference type="ARBA" id="ARBA00022448"/>
    </source>
</evidence>
<gene>
    <name evidence="11" type="primary">si:ch211-247n2.1</name>
</gene>
<protein>
    <submittedName>
        <fullName evidence="11">Calcium-activated potassium channel subunit beta-2</fullName>
    </submittedName>
</protein>
<feature type="transmembrane region" description="Helical" evidence="9">
    <location>
        <begin position="44"/>
        <end position="62"/>
    </location>
</feature>
<evidence type="ECO:0000256" key="4">
    <source>
        <dbReference type="ARBA" id="ARBA00022989"/>
    </source>
</evidence>
<evidence type="ECO:0000313" key="10">
    <source>
        <dbReference type="Proteomes" id="UP000515152"/>
    </source>
</evidence>
<dbReference type="Pfam" id="PF03185">
    <property type="entry name" value="CaKB"/>
    <property type="match status" value="1"/>
</dbReference>
<proteinExistence type="predicted"/>
<dbReference type="PANTHER" id="PTHR10258">
    <property type="entry name" value="CALCIUM-ACTIVATED POTASSIUM CHANNEL SUBUNIT BETA"/>
    <property type="match status" value="1"/>
</dbReference>
<evidence type="ECO:0000256" key="1">
    <source>
        <dbReference type="ARBA" id="ARBA00004141"/>
    </source>
</evidence>
<keyword evidence="3 9" id="KW-0812">Transmembrane</keyword>
<dbReference type="KEGG" id="char:105913153"/>